<evidence type="ECO:0000256" key="1">
    <source>
        <dbReference type="ARBA" id="ARBA00022737"/>
    </source>
</evidence>
<dbReference type="SMART" id="SM00698">
    <property type="entry name" value="MORN"/>
    <property type="match status" value="5"/>
</dbReference>
<comment type="caution">
    <text evidence="3">The sequence shown here is derived from an EMBL/GenBank/DDBJ whole genome shotgun (WGS) entry which is preliminary data.</text>
</comment>
<dbReference type="AlphaFoldDB" id="A0A0V0QS14"/>
<evidence type="ECO:0000313" key="4">
    <source>
        <dbReference type="Proteomes" id="UP000054937"/>
    </source>
</evidence>
<dbReference type="SUPFAM" id="SSF82185">
    <property type="entry name" value="Histone H3 K4-specific methyltransferase SET7/9 N-terminal domain"/>
    <property type="match status" value="2"/>
</dbReference>
<feature type="region of interest" description="Disordered" evidence="2">
    <location>
        <begin position="1"/>
        <end position="31"/>
    </location>
</feature>
<dbReference type="Gene3D" id="2.20.110.10">
    <property type="entry name" value="Histone H3 K4-specific methyltransferase SET7/9 N-terminal domain"/>
    <property type="match status" value="3"/>
</dbReference>
<dbReference type="OrthoDB" id="270720at2759"/>
<dbReference type="EMBL" id="LDAU01000110">
    <property type="protein sequence ID" value="KRX05012.1"/>
    <property type="molecule type" value="Genomic_DNA"/>
</dbReference>
<dbReference type="PANTHER" id="PTHR43215:SF14">
    <property type="entry name" value="RADIAL SPOKE HEAD 1 HOMOLOG"/>
    <property type="match status" value="1"/>
</dbReference>
<gene>
    <name evidence="3" type="ORF">PPERSA_06646</name>
</gene>
<protein>
    <recommendedName>
        <fullName evidence="5">MORN motif</fullName>
    </recommendedName>
</protein>
<sequence>MAEEEQKQYIFTNSEGLEGNSSKDYTGKGKAQYPNGEIYEGEFVNGVRQGYGVYEYPAPGEEIPGDKYEGEYYNNKKQGIGKMTYGAKNENYYGEWKNGKRHGEGLYTYNNKDVYSGQWQNGRKHGNGTYLFAKTQMRFKGEWHENNLIHGEWIYPNGVTYSGKFQNNKPNGEGFWSFPNGNQVIGQYKQTKIPGQDNNDKNVNIRLEWEVVQE</sequence>
<keyword evidence="1" id="KW-0677">Repeat</keyword>
<evidence type="ECO:0000256" key="2">
    <source>
        <dbReference type="SAM" id="MobiDB-lite"/>
    </source>
</evidence>
<accession>A0A0V0QS14</accession>
<evidence type="ECO:0000313" key="3">
    <source>
        <dbReference type="EMBL" id="KRX05012.1"/>
    </source>
</evidence>
<dbReference type="PANTHER" id="PTHR43215">
    <property type="entry name" value="RADIAL SPOKE HEAD 1 HOMOLOG"/>
    <property type="match status" value="1"/>
</dbReference>
<reference evidence="3 4" key="1">
    <citation type="journal article" date="2015" name="Sci. Rep.">
        <title>Genome of the facultative scuticociliatosis pathogen Pseudocohnilembus persalinus provides insight into its virulence through horizontal gene transfer.</title>
        <authorList>
            <person name="Xiong J."/>
            <person name="Wang G."/>
            <person name="Cheng J."/>
            <person name="Tian M."/>
            <person name="Pan X."/>
            <person name="Warren A."/>
            <person name="Jiang C."/>
            <person name="Yuan D."/>
            <person name="Miao W."/>
        </authorList>
    </citation>
    <scope>NUCLEOTIDE SEQUENCE [LARGE SCALE GENOMIC DNA]</scope>
    <source>
        <strain evidence="3">36N120E</strain>
    </source>
</reference>
<proteinExistence type="predicted"/>
<name>A0A0V0QS14_PSEPJ</name>
<dbReference type="InParanoid" id="A0A0V0QS14"/>
<feature type="compositionally biased region" description="Polar residues" evidence="2">
    <location>
        <begin position="9"/>
        <end position="24"/>
    </location>
</feature>
<organism evidence="3 4">
    <name type="scientific">Pseudocohnilembus persalinus</name>
    <name type="common">Ciliate</name>
    <dbReference type="NCBI Taxonomy" id="266149"/>
    <lineage>
        <taxon>Eukaryota</taxon>
        <taxon>Sar</taxon>
        <taxon>Alveolata</taxon>
        <taxon>Ciliophora</taxon>
        <taxon>Intramacronucleata</taxon>
        <taxon>Oligohymenophorea</taxon>
        <taxon>Scuticociliatia</taxon>
        <taxon>Philasterida</taxon>
        <taxon>Pseudocohnilembidae</taxon>
        <taxon>Pseudocohnilembus</taxon>
    </lineage>
</organism>
<dbReference type="InterPro" id="IPR003409">
    <property type="entry name" value="MORN"/>
</dbReference>
<evidence type="ECO:0008006" key="5">
    <source>
        <dbReference type="Google" id="ProtNLM"/>
    </source>
</evidence>
<dbReference type="OMA" id="DIYQGQY"/>
<dbReference type="Pfam" id="PF02493">
    <property type="entry name" value="MORN"/>
    <property type="match status" value="6"/>
</dbReference>
<keyword evidence="4" id="KW-1185">Reference proteome</keyword>
<dbReference type="Proteomes" id="UP000054937">
    <property type="component" value="Unassembled WGS sequence"/>
</dbReference>